<protein>
    <submittedName>
        <fullName evidence="1">Uncharacterized protein</fullName>
    </submittedName>
</protein>
<dbReference type="Proteomes" id="UP000091857">
    <property type="component" value="Chromosome 15"/>
</dbReference>
<gene>
    <name evidence="1" type="ORF">MANES_15G079200v8</name>
</gene>
<organism evidence="1 2">
    <name type="scientific">Manihot esculenta</name>
    <name type="common">Cassava</name>
    <name type="synonym">Jatropha manihot</name>
    <dbReference type="NCBI Taxonomy" id="3983"/>
    <lineage>
        <taxon>Eukaryota</taxon>
        <taxon>Viridiplantae</taxon>
        <taxon>Streptophyta</taxon>
        <taxon>Embryophyta</taxon>
        <taxon>Tracheophyta</taxon>
        <taxon>Spermatophyta</taxon>
        <taxon>Magnoliopsida</taxon>
        <taxon>eudicotyledons</taxon>
        <taxon>Gunneridae</taxon>
        <taxon>Pentapetalae</taxon>
        <taxon>rosids</taxon>
        <taxon>fabids</taxon>
        <taxon>Malpighiales</taxon>
        <taxon>Euphorbiaceae</taxon>
        <taxon>Crotonoideae</taxon>
        <taxon>Manihoteae</taxon>
        <taxon>Manihot</taxon>
    </lineage>
</organism>
<keyword evidence="2" id="KW-1185">Reference proteome</keyword>
<evidence type="ECO:0000313" key="1">
    <source>
        <dbReference type="EMBL" id="KAG8637080.1"/>
    </source>
</evidence>
<reference evidence="2" key="1">
    <citation type="journal article" date="2016" name="Nat. Biotechnol.">
        <title>Sequencing wild and cultivated cassava and related species reveals extensive interspecific hybridization and genetic diversity.</title>
        <authorList>
            <person name="Bredeson J.V."/>
            <person name="Lyons J.B."/>
            <person name="Prochnik S.E."/>
            <person name="Wu G.A."/>
            <person name="Ha C.M."/>
            <person name="Edsinger-Gonzales E."/>
            <person name="Grimwood J."/>
            <person name="Schmutz J."/>
            <person name="Rabbi I.Y."/>
            <person name="Egesi C."/>
            <person name="Nauluvula P."/>
            <person name="Lebot V."/>
            <person name="Ndunguru J."/>
            <person name="Mkamilo G."/>
            <person name="Bart R.S."/>
            <person name="Setter T.L."/>
            <person name="Gleadow R.M."/>
            <person name="Kulakow P."/>
            <person name="Ferguson M.E."/>
            <person name="Rounsley S."/>
            <person name="Rokhsar D.S."/>
        </authorList>
    </citation>
    <scope>NUCLEOTIDE SEQUENCE [LARGE SCALE GENOMIC DNA]</scope>
    <source>
        <strain evidence="2">cv. AM560-2</strain>
    </source>
</reference>
<name>A0ACB7GAI1_MANES</name>
<sequence length="193" mass="19873">MAMRARASLAAAPSGFLRLFSTTSTSSFIPSPTTAETSAQEKAEPNTNLFVCARVVTDRVSGYSKGFGFVGYAGLDDAAKGIESMDGKFLDGWVIFTEYARPRSSPTPPGNNVGPGYGSNTGPAYGSSTGRAFGNATGPAYGSSTGREYGARPAYQSNMGPEYGNARSIAYGNTTYTAHVSNVGPNGNSSGPA</sequence>
<dbReference type="EMBL" id="CM004401">
    <property type="protein sequence ID" value="KAG8637080.1"/>
    <property type="molecule type" value="Genomic_DNA"/>
</dbReference>
<evidence type="ECO:0000313" key="2">
    <source>
        <dbReference type="Proteomes" id="UP000091857"/>
    </source>
</evidence>
<proteinExistence type="predicted"/>
<accession>A0ACB7GAI1</accession>
<comment type="caution">
    <text evidence="1">The sequence shown here is derived from an EMBL/GenBank/DDBJ whole genome shotgun (WGS) entry which is preliminary data.</text>
</comment>